<keyword evidence="2" id="KW-1185">Reference proteome</keyword>
<comment type="caution">
    <text evidence="1">The sequence shown here is derived from an EMBL/GenBank/DDBJ whole genome shotgun (WGS) entry which is preliminary data.</text>
</comment>
<accession>A0A8S3S839</accession>
<evidence type="ECO:0000313" key="2">
    <source>
        <dbReference type="Proteomes" id="UP000683360"/>
    </source>
</evidence>
<organism evidence="1 2">
    <name type="scientific">Mytilus edulis</name>
    <name type="common">Blue mussel</name>
    <dbReference type="NCBI Taxonomy" id="6550"/>
    <lineage>
        <taxon>Eukaryota</taxon>
        <taxon>Metazoa</taxon>
        <taxon>Spiralia</taxon>
        <taxon>Lophotrochozoa</taxon>
        <taxon>Mollusca</taxon>
        <taxon>Bivalvia</taxon>
        <taxon>Autobranchia</taxon>
        <taxon>Pteriomorphia</taxon>
        <taxon>Mytilida</taxon>
        <taxon>Mytiloidea</taxon>
        <taxon>Mytilidae</taxon>
        <taxon>Mytilinae</taxon>
        <taxon>Mytilus</taxon>
    </lineage>
</organism>
<proteinExistence type="predicted"/>
<protein>
    <recommendedName>
        <fullName evidence="3">Chitin-binding type-2 domain-containing protein</fullName>
    </recommendedName>
</protein>
<evidence type="ECO:0008006" key="3">
    <source>
        <dbReference type="Google" id="ProtNLM"/>
    </source>
</evidence>
<evidence type="ECO:0000313" key="1">
    <source>
        <dbReference type="EMBL" id="CAG2215459.1"/>
    </source>
</evidence>
<dbReference type="OrthoDB" id="10514236at2759"/>
<dbReference type="Proteomes" id="UP000683360">
    <property type="component" value="Unassembled WGS sequence"/>
</dbReference>
<dbReference type="EMBL" id="CAJPWZ010001443">
    <property type="protein sequence ID" value="CAG2215459.1"/>
    <property type="molecule type" value="Genomic_DNA"/>
</dbReference>
<reference evidence="1" key="1">
    <citation type="submission" date="2021-03" db="EMBL/GenBank/DDBJ databases">
        <authorList>
            <person name="Bekaert M."/>
        </authorList>
    </citation>
    <scope>NUCLEOTIDE SEQUENCE</scope>
</reference>
<sequence length="833" mass="92315">MESANTGEESIVMQDHYRNSHLRHVRNTANRPLYQKLDVNAIGVDFDHQYDCISQEPSDNNQPYHGYLQLPEFNKENIESDSHDYLKLHGSVKTNQRPGTELFTITTAITSTTEETISSSSKDQTTSFTIPPTQMSETVSSVLVPLFNRTAVTEEIQLNGQYEKPTLTLNADQVIDLIFLTNFYRVTGYHTCEGDVGYPTPSSLNIDIMYINGTSFQQIPDDHIYLNASRTFGVCRTMESLKFAIRFTDEMDGAKIRCNVAGLSDAYTSIENLTLIPNVDGTMFPRGIACSSGLCRNSLTGECSNNCSDAVCQEEVPKDFCTTPAPPTTTPIPTACQQAKPTLTLNADQVIDLIFPTNFYRDNGFHTCEGGVGYPTPSTLIIDIMYTNGTSFQQIPDDHIYRKASRTLGECQIMESLKFAIKFTEEMDGAKLRCSVANSSDDYTSIENLTLIPNFCTTPDPPTTTPIPSACNPGQPLITMHTDQIVDLGYYRVDRLHTCTGDVGVPSTHLIIELVYANGSEFQITGENIQSRQLQSGNCSNRETVKFGISFTSEMNGGKVRCSINGSSVNSTKNEIDLALIPRHPQSCYAYVLCEEIQGIIYPYGISCPSGECRNSITGICSANCSQAVCGETVPSGFCTTSAPMLPTVAPSQDIQCYGNSTFQFSGKVQMVCVLKQTDFTSMNVTFETTKQSNLIAQIASDRTVKMVDTRGKIYIKYLAKLSHHEETVTIVQNLTSEWNLTTITCQAVNQETITGEDDSIYYTSEESQIVLIDENYCSTREQYKSHPKSCYHYVWCTNDRMYQNQCAPPLCFFNATIPCSNCNEAPAPCTEP</sequence>
<gene>
    <name evidence="1" type="ORF">MEDL_29234</name>
</gene>
<name>A0A8S3S839_MYTED</name>
<dbReference type="AlphaFoldDB" id="A0A8S3S839"/>